<evidence type="ECO:0000313" key="5">
    <source>
        <dbReference type="EMBL" id="KAG0265356.1"/>
    </source>
</evidence>
<accession>A0A9P6QC65</accession>
<organism evidence="5 6">
    <name type="scientific">Mortierella polycephala</name>
    <dbReference type="NCBI Taxonomy" id="41804"/>
    <lineage>
        <taxon>Eukaryota</taxon>
        <taxon>Fungi</taxon>
        <taxon>Fungi incertae sedis</taxon>
        <taxon>Mucoromycota</taxon>
        <taxon>Mortierellomycotina</taxon>
        <taxon>Mortierellomycetes</taxon>
        <taxon>Mortierellales</taxon>
        <taxon>Mortierellaceae</taxon>
        <taxon>Mortierella</taxon>
    </lineage>
</organism>
<dbReference type="EMBL" id="JAAAJA010000033">
    <property type="protein sequence ID" value="KAG0265356.1"/>
    <property type="molecule type" value="Genomic_DNA"/>
</dbReference>
<dbReference type="Proteomes" id="UP000726737">
    <property type="component" value="Unassembled WGS sequence"/>
</dbReference>
<feature type="region of interest" description="Disordered" evidence="3">
    <location>
        <begin position="1"/>
        <end position="21"/>
    </location>
</feature>
<dbReference type="Pfam" id="PF07959">
    <property type="entry name" value="Fucose_pyrophosphorylase"/>
    <property type="match status" value="1"/>
</dbReference>
<evidence type="ECO:0000313" key="6">
    <source>
        <dbReference type="Proteomes" id="UP000726737"/>
    </source>
</evidence>
<dbReference type="OrthoDB" id="10062280at2759"/>
<dbReference type="InterPro" id="IPR012887">
    <property type="entry name" value="GDP_fucose_pyrophosphorylase"/>
</dbReference>
<dbReference type="GO" id="GO:0042350">
    <property type="term" value="P:GDP-L-fucose biosynthetic process"/>
    <property type="evidence" value="ECO:0007669"/>
    <property type="project" value="UniProtKB-ARBA"/>
</dbReference>
<gene>
    <name evidence="5" type="ORF">BG011_004901</name>
</gene>
<evidence type="ECO:0000256" key="1">
    <source>
        <dbReference type="ARBA" id="ARBA00022679"/>
    </source>
</evidence>
<keyword evidence="6" id="KW-1185">Reference proteome</keyword>
<dbReference type="PANTHER" id="PTHR15045">
    <property type="entry name" value="FUCOSE-1-PHOSPHATE GUANYLYLTRANSFERASE"/>
    <property type="match status" value="1"/>
</dbReference>
<proteinExistence type="predicted"/>
<evidence type="ECO:0000256" key="3">
    <source>
        <dbReference type="SAM" id="MobiDB-lite"/>
    </source>
</evidence>
<dbReference type="AlphaFoldDB" id="A0A9P6QC65"/>
<name>A0A9P6QC65_9FUNG</name>
<feature type="domain" description="GDP-fucose pyrophosphorylase" evidence="4">
    <location>
        <begin position="123"/>
        <end position="537"/>
    </location>
</feature>
<reference evidence="5" key="1">
    <citation type="journal article" date="2020" name="Fungal Divers.">
        <title>Resolving the Mortierellaceae phylogeny through synthesis of multi-gene phylogenetics and phylogenomics.</title>
        <authorList>
            <person name="Vandepol N."/>
            <person name="Liber J."/>
            <person name="Desiro A."/>
            <person name="Na H."/>
            <person name="Kennedy M."/>
            <person name="Barry K."/>
            <person name="Grigoriev I.V."/>
            <person name="Miller A.N."/>
            <person name="O'Donnell K."/>
            <person name="Stajich J.E."/>
            <person name="Bonito G."/>
        </authorList>
    </citation>
    <scope>NUCLEOTIDE SEQUENCE</scope>
    <source>
        <strain evidence="5">KOD948</strain>
    </source>
</reference>
<keyword evidence="1" id="KW-0808">Transferase</keyword>
<dbReference type="GO" id="GO:0000166">
    <property type="term" value="F:nucleotide binding"/>
    <property type="evidence" value="ECO:0007669"/>
    <property type="project" value="UniProtKB-KW"/>
</dbReference>
<evidence type="ECO:0000259" key="4">
    <source>
        <dbReference type="Pfam" id="PF07959"/>
    </source>
</evidence>
<evidence type="ECO:0000256" key="2">
    <source>
        <dbReference type="ARBA" id="ARBA00022741"/>
    </source>
</evidence>
<comment type="caution">
    <text evidence="5">The sequence shown here is derived from an EMBL/GenBank/DDBJ whole genome shotgun (WGS) entry which is preliminary data.</text>
</comment>
<keyword evidence="2" id="KW-0547">Nucleotide-binding</keyword>
<dbReference type="GO" id="GO:0016772">
    <property type="term" value="F:transferase activity, transferring phosphorus-containing groups"/>
    <property type="evidence" value="ECO:0007669"/>
    <property type="project" value="InterPro"/>
</dbReference>
<sequence>MTSAETNSSHEQHPTSLGKSISEDELSEVLRGIHAENLASYEELLQQPPESNLSLFWDIVVVTAGDAQQQHCYESRINQKLELGLIPSCARYHVIADPPRSNIGSGGSTCFVMKTLLEQYSAEFLSTARVLLIHAGGYSSRLPHVSTRGKVFMTLPQANSPQGIQILELKLVLYLHLLRTMPPGVFLTSADGIELFASKSPFPSVAKPRTITALAHPSSMHIGSTHGVYLLQDPEGLVAADRELRPKDQSALLLNCQQFLHKPSLEIKQNAVYTDSCYYFDPETAIILANIYPTLHPECDLEAWADILFFQDSDSGSGSSQDSDAISSDPHHQGRQIMKRVLQETGISLDVMVLNASKFYHLGTMQEFLTGVCTDTAFMSELHIHNVVRGIAKVQGAAVFATTSPAPATKIVENVDHSTNIINSPVYIENSSVPLAGSIHPNTIIVDTDLPNGAIIPNGTCIFTLQLQADQFVTFTFSIKDNMKKTTHFTFSDNGIDALKRLAIFEHVPVSAMLTREADPPLGCVGDLSLWTAPVFEIAATKVDSVRMALDRLYRIRKFQQDKEIGVGQPLPTRTETSAPRVMGWVSMKDAARIARELEL</sequence>
<feature type="compositionally biased region" description="Low complexity" evidence="3">
    <location>
        <begin position="315"/>
        <end position="328"/>
    </location>
</feature>
<dbReference type="PANTHER" id="PTHR15045:SF1">
    <property type="entry name" value="FUCOSE-1-PHOSPHATE GUANYLYLTRANSFERASE"/>
    <property type="match status" value="1"/>
</dbReference>
<protein>
    <recommendedName>
        <fullName evidence="4">GDP-fucose pyrophosphorylase domain-containing protein</fullName>
    </recommendedName>
</protein>
<feature type="region of interest" description="Disordered" evidence="3">
    <location>
        <begin position="315"/>
        <end position="334"/>
    </location>
</feature>